<accession>A0A8J5XI47</accession>
<feature type="transmembrane region" description="Helical" evidence="2">
    <location>
        <begin position="237"/>
        <end position="258"/>
    </location>
</feature>
<dbReference type="Proteomes" id="UP000751190">
    <property type="component" value="Unassembled WGS sequence"/>
</dbReference>
<protein>
    <submittedName>
        <fullName evidence="4">Uncharacterized protein</fullName>
    </submittedName>
</protein>
<organism evidence="4 5">
    <name type="scientific">Diacronema lutheri</name>
    <name type="common">Unicellular marine alga</name>
    <name type="synonym">Monochrysis lutheri</name>
    <dbReference type="NCBI Taxonomy" id="2081491"/>
    <lineage>
        <taxon>Eukaryota</taxon>
        <taxon>Haptista</taxon>
        <taxon>Haptophyta</taxon>
        <taxon>Pavlovophyceae</taxon>
        <taxon>Pavlovales</taxon>
        <taxon>Pavlovaceae</taxon>
        <taxon>Diacronema</taxon>
    </lineage>
</organism>
<feature type="region of interest" description="Disordered" evidence="1">
    <location>
        <begin position="203"/>
        <end position="231"/>
    </location>
</feature>
<reference evidence="4" key="1">
    <citation type="submission" date="2021-05" db="EMBL/GenBank/DDBJ databases">
        <title>The genome of the haptophyte Pavlova lutheri (Diacronema luteri, Pavlovales) - a model for lipid biosynthesis in eukaryotic algae.</title>
        <authorList>
            <person name="Hulatt C.J."/>
            <person name="Posewitz M.C."/>
        </authorList>
    </citation>
    <scope>NUCLEOTIDE SEQUENCE</scope>
    <source>
        <strain evidence="4">NIVA-4/92</strain>
    </source>
</reference>
<feature type="compositionally biased region" description="Pro residues" evidence="1">
    <location>
        <begin position="165"/>
        <end position="179"/>
    </location>
</feature>
<evidence type="ECO:0000256" key="2">
    <source>
        <dbReference type="SAM" id="Phobius"/>
    </source>
</evidence>
<gene>
    <name evidence="4" type="ORF">KFE25_005876</name>
</gene>
<dbReference type="AlphaFoldDB" id="A0A8J5XI47"/>
<feature type="compositionally biased region" description="Basic and acidic residues" evidence="1">
    <location>
        <begin position="155"/>
        <end position="164"/>
    </location>
</feature>
<feature type="compositionally biased region" description="Basic residues" evidence="1">
    <location>
        <begin position="213"/>
        <end position="224"/>
    </location>
</feature>
<comment type="caution">
    <text evidence="4">The sequence shown here is derived from an EMBL/GenBank/DDBJ whole genome shotgun (WGS) entry which is preliminary data.</text>
</comment>
<feature type="chain" id="PRO_5035262807" evidence="3">
    <location>
        <begin position="31"/>
        <end position="279"/>
    </location>
</feature>
<feature type="compositionally biased region" description="Pro residues" evidence="1">
    <location>
        <begin position="108"/>
        <end position="130"/>
    </location>
</feature>
<keyword evidence="2" id="KW-0812">Transmembrane</keyword>
<feature type="region of interest" description="Disordered" evidence="1">
    <location>
        <begin position="65"/>
        <end position="190"/>
    </location>
</feature>
<name>A0A8J5XI47_DIALT</name>
<keyword evidence="2" id="KW-0472">Membrane</keyword>
<dbReference type="EMBL" id="JAGTXO010000002">
    <property type="protein sequence ID" value="KAG8469421.1"/>
    <property type="molecule type" value="Genomic_DNA"/>
</dbReference>
<sequence length="279" mass="28963">MVGRETPRRGTTAVLLGVALLCVAALLVRSQSTPTRISCVTGGHPRAGVDLPPCPCTRYEHGACADGSRRSPEGSAPKAPAQPAAPLGRQPRQSAPTGAQLARLAPTPRSPPPPPPPSSPPPHVAPPPPADGSWTAAYGGGRTRWPKASRLHPQSPDRRLHVDPPHPPPPSPSPPPVPRPIRRPPAVATMPAVPLGDLPLLALPSSGSSVSTTRKHTRARHLRSRPPPLALGQRQPAALAAARALGAVALLLAGATLARAMLVLRPRACRTLAEQPMLL</sequence>
<feature type="signal peptide" evidence="3">
    <location>
        <begin position="1"/>
        <end position="30"/>
    </location>
</feature>
<evidence type="ECO:0000256" key="3">
    <source>
        <dbReference type="SAM" id="SignalP"/>
    </source>
</evidence>
<proteinExistence type="predicted"/>
<keyword evidence="5" id="KW-1185">Reference proteome</keyword>
<evidence type="ECO:0000256" key="1">
    <source>
        <dbReference type="SAM" id="MobiDB-lite"/>
    </source>
</evidence>
<feature type="compositionally biased region" description="Low complexity" evidence="1">
    <location>
        <begin position="76"/>
        <end position="86"/>
    </location>
</feature>
<keyword evidence="3" id="KW-0732">Signal</keyword>
<evidence type="ECO:0000313" key="4">
    <source>
        <dbReference type="EMBL" id="KAG8469421.1"/>
    </source>
</evidence>
<keyword evidence="2" id="KW-1133">Transmembrane helix</keyword>
<evidence type="ECO:0000313" key="5">
    <source>
        <dbReference type="Proteomes" id="UP000751190"/>
    </source>
</evidence>